<reference evidence="4" key="1">
    <citation type="submission" date="2010-07" db="EMBL/GenBank/DDBJ databases">
        <title>The genome sequence of Gaeumannomyces graminis var. tritici strain R3-111a-1.</title>
        <authorList>
            <consortium name="The Broad Institute Genome Sequencing Platform"/>
            <person name="Ma L.-J."/>
            <person name="Dead R."/>
            <person name="Young S."/>
            <person name="Zeng Q."/>
            <person name="Koehrsen M."/>
            <person name="Alvarado L."/>
            <person name="Berlin A."/>
            <person name="Chapman S.B."/>
            <person name="Chen Z."/>
            <person name="Freedman E."/>
            <person name="Gellesch M."/>
            <person name="Goldberg J."/>
            <person name="Griggs A."/>
            <person name="Gujja S."/>
            <person name="Heilman E.R."/>
            <person name="Heiman D."/>
            <person name="Hepburn T."/>
            <person name="Howarth C."/>
            <person name="Jen D."/>
            <person name="Larson L."/>
            <person name="Mehta T."/>
            <person name="Neiman D."/>
            <person name="Pearson M."/>
            <person name="Roberts A."/>
            <person name="Saif S."/>
            <person name="Shea T."/>
            <person name="Shenoy N."/>
            <person name="Sisk P."/>
            <person name="Stolte C."/>
            <person name="Sykes S."/>
            <person name="Walk T."/>
            <person name="White J."/>
            <person name="Yandava C."/>
            <person name="Haas B."/>
            <person name="Nusbaum C."/>
            <person name="Birren B."/>
        </authorList>
    </citation>
    <scope>NUCLEOTIDE SEQUENCE [LARGE SCALE GENOMIC DNA]</scope>
    <source>
        <strain evidence="4">R3-111a-1</strain>
    </source>
</reference>
<dbReference type="VEuPathDB" id="FungiDB:GGTG_05696"/>
<reference evidence="2" key="3">
    <citation type="submission" date="2010-09" db="EMBL/GenBank/DDBJ databases">
        <title>Annotation of Gaeumannomyces graminis var. tritici R3-111a-1.</title>
        <authorList>
            <consortium name="The Broad Institute Genome Sequencing Platform"/>
            <person name="Ma L.-J."/>
            <person name="Dead R."/>
            <person name="Young S.K."/>
            <person name="Zeng Q."/>
            <person name="Gargeya S."/>
            <person name="Fitzgerald M."/>
            <person name="Haas B."/>
            <person name="Abouelleil A."/>
            <person name="Alvarado L."/>
            <person name="Arachchi H.M."/>
            <person name="Berlin A."/>
            <person name="Brown A."/>
            <person name="Chapman S.B."/>
            <person name="Chen Z."/>
            <person name="Dunbar C."/>
            <person name="Freedman E."/>
            <person name="Gearin G."/>
            <person name="Gellesch M."/>
            <person name="Goldberg J."/>
            <person name="Griggs A."/>
            <person name="Gujja S."/>
            <person name="Heiman D."/>
            <person name="Howarth C."/>
            <person name="Larson L."/>
            <person name="Lui A."/>
            <person name="MacDonald P.J.P."/>
            <person name="Mehta T."/>
            <person name="Montmayeur A."/>
            <person name="Murphy C."/>
            <person name="Neiman D."/>
            <person name="Pearson M."/>
            <person name="Priest M."/>
            <person name="Roberts A."/>
            <person name="Saif S."/>
            <person name="Shea T."/>
            <person name="Shenoy N."/>
            <person name="Sisk P."/>
            <person name="Stolte C."/>
            <person name="Sykes S."/>
            <person name="Yandava C."/>
            <person name="Wortman J."/>
            <person name="Nusbaum C."/>
            <person name="Birren B."/>
        </authorList>
    </citation>
    <scope>NUCLEOTIDE SEQUENCE</scope>
    <source>
        <strain evidence="2">R3-111a-1</strain>
    </source>
</reference>
<evidence type="ECO:0000313" key="4">
    <source>
        <dbReference type="Proteomes" id="UP000006039"/>
    </source>
</evidence>
<gene>
    <name evidence="3" type="primary">20346154</name>
    <name evidence="2" type="ORF">GGTG_05696</name>
</gene>
<feature type="chain" id="PRO_5015094569" evidence="1">
    <location>
        <begin position="19"/>
        <end position="93"/>
    </location>
</feature>
<keyword evidence="4" id="KW-1185">Reference proteome</keyword>
<dbReference type="OrthoDB" id="4964891at2759"/>
<dbReference type="AlphaFoldDB" id="J3NWN4"/>
<dbReference type="RefSeq" id="XP_009221766.1">
    <property type="nucleotide sequence ID" value="XM_009223502.1"/>
</dbReference>
<organism evidence="2">
    <name type="scientific">Gaeumannomyces tritici (strain R3-111a-1)</name>
    <name type="common">Wheat and barley take-all root rot fungus</name>
    <name type="synonym">Gaeumannomyces graminis var. tritici</name>
    <dbReference type="NCBI Taxonomy" id="644352"/>
    <lineage>
        <taxon>Eukaryota</taxon>
        <taxon>Fungi</taxon>
        <taxon>Dikarya</taxon>
        <taxon>Ascomycota</taxon>
        <taxon>Pezizomycotina</taxon>
        <taxon>Sordariomycetes</taxon>
        <taxon>Sordariomycetidae</taxon>
        <taxon>Magnaporthales</taxon>
        <taxon>Magnaporthaceae</taxon>
        <taxon>Gaeumannomyces</taxon>
    </lineage>
</organism>
<evidence type="ECO:0000256" key="1">
    <source>
        <dbReference type="SAM" id="SignalP"/>
    </source>
</evidence>
<keyword evidence="1" id="KW-0732">Signal</keyword>
<accession>J3NWN4</accession>
<evidence type="ECO:0000313" key="2">
    <source>
        <dbReference type="EMBL" id="EJT75766.1"/>
    </source>
</evidence>
<feature type="signal peptide" evidence="1">
    <location>
        <begin position="1"/>
        <end position="18"/>
    </location>
</feature>
<proteinExistence type="predicted"/>
<dbReference type="HOGENOM" id="CLU_2399805_0_0_1"/>
<dbReference type="EMBL" id="GL385397">
    <property type="protein sequence ID" value="EJT75766.1"/>
    <property type="molecule type" value="Genomic_DNA"/>
</dbReference>
<dbReference type="EnsemblFungi" id="EJT75766">
    <property type="protein sequence ID" value="EJT75766"/>
    <property type="gene ID" value="GGTG_05696"/>
</dbReference>
<reference evidence="3" key="4">
    <citation type="journal article" date="2015" name="G3 (Bethesda)">
        <title>Genome sequences of three phytopathogenic species of the Magnaporthaceae family of fungi.</title>
        <authorList>
            <person name="Okagaki L.H."/>
            <person name="Nunes C.C."/>
            <person name="Sailsbery J."/>
            <person name="Clay B."/>
            <person name="Brown D."/>
            <person name="John T."/>
            <person name="Oh Y."/>
            <person name="Young N."/>
            <person name="Fitzgerald M."/>
            <person name="Haas B.J."/>
            <person name="Zeng Q."/>
            <person name="Young S."/>
            <person name="Adiconis X."/>
            <person name="Fan L."/>
            <person name="Levin J.Z."/>
            <person name="Mitchell T.K."/>
            <person name="Okubara P.A."/>
            <person name="Farman M.L."/>
            <person name="Kohn L.M."/>
            <person name="Birren B."/>
            <person name="Ma L.-J."/>
            <person name="Dean R.A."/>
        </authorList>
    </citation>
    <scope>NUCLEOTIDE SEQUENCE</scope>
    <source>
        <strain evidence="3">R3-111a-1</strain>
    </source>
</reference>
<dbReference type="eggNOG" id="ENOG502RNA7">
    <property type="taxonomic scope" value="Eukaryota"/>
</dbReference>
<name>J3NWN4_GAET3</name>
<evidence type="ECO:0000313" key="3">
    <source>
        <dbReference type="EnsemblFungi" id="EJT75766"/>
    </source>
</evidence>
<dbReference type="Proteomes" id="UP000006039">
    <property type="component" value="Unassembled WGS sequence"/>
</dbReference>
<reference evidence="3" key="5">
    <citation type="submission" date="2018-04" db="UniProtKB">
        <authorList>
            <consortium name="EnsemblFungi"/>
        </authorList>
    </citation>
    <scope>IDENTIFICATION</scope>
    <source>
        <strain evidence="3">R3-111a-1</strain>
    </source>
</reference>
<protein>
    <submittedName>
        <fullName evidence="2 3">Uncharacterized protein</fullName>
    </submittedName>
</protein>
<sequence length="93" mass="10043">MQFSILAILAAAAAGVTAARNNACGYHLVNSGAFVQADIAWATCGRTDTCEGREWHTIFAYNLSGEPNEPIIKAFSFCDKGCTEVPNFHDRCN</sequence>
<dbReference type="GeneID" id="20346154"/>
<reference evidence="2" key="2">
    <citation type="submission" date="2010-07" db="EMBL/GenBank/DDBJ databases">
        <authorList>
            <consortium name="The Broad Institute Genome Sequencing Platform"/>
            <consortium name="Broad Institute Genome Sequencing Center for Infectious Disease"/>
            <person name="Ma L.-J."/>
            <person name="Dead R."/>
            <person name="Young S."/>
            <person name="Zeng Q."/>
            <person name="Koehrsen M."/>
            <person name="Alvarado L."/>
            <person name="Berlin A."/>
            <person name="Chapman S.B."/>
            <person name="Chen Z."/>
            <person name="Freedman E."/>
            <person name="Gellesch M."/>
            <person name="Goldberg J."/>
            <person name="Griggs A."/>
            <person name="Gujja S."/>
            <person name="Heilman E.R."/>
            <person name="Heiman D."/>
            <person name="Hepburn T."/>
            <person name="Howarth C."/>
            <person name="Jen D."/>
            <person name="Larson L."/>
            <person name="Mehta T."/>
            <person name="Neiman D."/>
            <person name="Pearson M."/>
            <person name="Roberts A."/>
            <person name="Saif S."/>
            <person name="Shea T."/>
            <person name="Shenoy N."/>
            <person name="Sisk P."/>
            <person name="Stolte C."/>
            <person name="Sykes S."/>
            <person name="Walk T."/>
            <person name="White J."/>
            <person name="Yandava C."/>
            <person name="Haas B."/>
            <person name="Nusbaum C."/>
            <person name="Birren B."/>
        </authorList>
    </citation>
    <scope>NUCLEOTIDE SEQUENCE</scope>
    <source>
        <strain evidence="2">R3-111a-1</strain>
    </source>
</reference>